<dbReference type="SUPFAM" id="SSF51735">
    <property type="entry name" value="NAD(P)-binding Rossmann-fold domains"/>
    <property type="match status" value="1"/>
</dbReference>
<accession>A0A382I5G7</accession>
<gene>
    <name evidence="5" type="ORF">METZ01_LOCUS247798</name>
</gene>
<dbReference type="Gene3D" id="3.40.50.720">
    <property type="entry name" value="NAD(P)-binding Rossmann-like Domain"/>
    <property type="match status" value="1"/>
</dbReference>
<evidence type="ECO:0000256" key="2">
    <source>
        <dbReference type="ARBA" id="ARBA00023002"/>
    </source>
</evidence>
<keyword evidence="2" id="KW-0560">Oxidoreductase</keyword>
<protein>
    <recommendedName>
        <fullName evidence="6">2,5-dichloro-2,5-cyclohexadiene-1,4-diol dehydrogenase</fullName>
    </recommendedName>
</protein>
<dbReference type="PANTHER" id="PTHR43180">
    <property type="entry name" value="3-OXOACYL-(ACYL-CARRIER-PROTEIN) REDUCTASE (AFU_ORTHOLOGUE AFUA_6G11210)"/>
    <property type="match status" value="1"/>
</dbReference>
<dbReference type="InterPro" id="IPR002347">
    <property type="entry name" value="SDR_fam"/>
</dbReference>
<comment type="similarity">
    <text evidence="1">Belongs to the short-chain dehydrogenases/reductases (SDR) family.</text>
</comment>
<evidence type="ECO:0000256" key="3">
    <source>
        <dbReference type="ARBA" id="ARBA00023027"/>
    </source>
</evidence>
<evidence type="ECO:0008006" key="6">
    <source>
        <dbReference type="Google" id="ProtNLM"/>
    </source>
</evidence>
<dbReference type="EMBL" id="UINC01065363">
    <property type="protein sequence ID" value="SVB94944.1"/>
    <property type="molecule type" value="Genomic_DNA"/>
</dbReference>
<organism evidence="5">
    <name type="scientific">marine metagenome</name>
    <dbReference type="NCBI Taxonomy" id="408172"/>
    <lineage>
        <taxon>unclassified sequences</taxon>
        <taxon>metagenomes</taxon>
        <taxon>ecological metagenomes</taxon>
    </lineage>
</organism>
<dbReference type="AlphaFoldDB" id="A0A382I5G7"/>
<dbReference type="InterPro" id="IPR036291">
    <property type="entry name" value="NAD(P)-bd_dom_sf"/>
</dbReference>
<dbReference type="PANTHER" id="PTHR43180:SF28">
    <property type="entry name" value="NAD(P)-BINDING ROSSMANN-FOLD SUPERFAMILY PROTEIN"/>
    <property type="match status" value="1"/>
</dbReference>
<dbReference type="PRINTS" id="PR00081">
    <property type="entry name" value="GDHRDH"/>
</dbReference>
<evidence type="ECO:0000256" key="4">
    <source>
        <dbReference type="ARBA" id="ARBA00023098"/>
    </source>
</evidence>
<dbReference type="GO" id="GO:0016491">
    <property type="term" value="F:oxidoreductase activity"/>
    <property type="evidence" value="ECO:0007669"/>
    <property type="project" value="UniProtKB-KW"/>
</dbReference>
<dbReference type="PRINTS" id="PR00080">
    <property type="entry name" value="SDRFAMILY"/>
</dbReference>
<dbReference type="FunFam" id="3.40.50.720:FF:000084">
    <property type="entry name" value="Short-chain dehydrogenase reductase"/>
    <property type="match status" value="1"/>
</dbReference>
<dbReference type="Pfam" id="PF13561">
    <property type="entry name" value="adh_short_C2"/>
    <property type="match status" value="1"/>
</dbReference>
<proteinExistence type="inferred from homology"/>
<name>A0A382I5G7_9ZZZZ</name>
<sequence>VAPEKLCVTREENYFRFSKYPILLHKNQSDNIKGAAMGEMSGKVAVITGGASGIGEASTRLFVEKGAKVVIADMQKERGSSLATELGDAAIFSPIEVRQEQQVKMAIDIATSKWGRLDCMFNNAGFGGALGPLETTTVEEFEMTFDVLVKGVFLGMKHAIPVMREQSGGSIINTGSVAAVTAGLGPLLYSAAKASVVHLSKVTALSVADSSIRVNTICPGYIATPLSSNTVGKPDDLIEQRLEGHPMQQPIPRIGRPKDIAETALFLASDRSTF</sequence>
<feature type="non-terminal residue" evidence="5">
    <location>
        <position position="274"/>
    </location>
</feature>
<feature type="non-terminal residue" evidence="5">
    <location>
        <position position="1"/>
    </location>
</feature>
<keyword evidence="4" id="KW-0443">Lipid metabolism</keyword>
<reference evidence="5" key="1">
    <citation type="submission" date="2018-05" db="EMBL/GenBank/DDBJ databases">
        <authorList>
            <person name="Lanie J.A."/>
            <person name="Ng W.-L."/>
            <person name="Kazmierczak K.M."/>
            <person name="Andrzejewski T.M."/>
            <person name="Davidsen T.M."/>
            <person name="Wayne K.J."/>
            <person name="Tettelin H."/>
            <person name="Glass J.I."/>
            <person name="Rusch D."/>
            <person name="Podicherti R."/>
            <person name="Tsui H.-C.T."/>
            <person name="Winkler M.E."/>
        </authorList>
    </citation>
    <scope>NUCLEOTIDE SEQUENCE</scope>
</reference>
<keyword evidence="3" id="KW-0520">NAD</keyword>
<dbReference type="GO" id="GO:0006629">
    <property type="term" value="P:lipid metabolic process"/>
    <property type="evidence" value="ECO:0007669"/>
    <property type="project" value="UniProtKB-KW"/>
</dbReference>
<evidence type="ECO:0000256" key="1">
    <source>
        <dbReference type="ARBA" id="ARBA00006484"/>
    </source>
</evidence>
<evidence type="ECO:0000313" key="5">
    <source>
        <dbReference type="EMBL" id="SVB94944.1"/>
    </source>
</evidence>